<dbReference type="Gene3D" id="3.40.5.10">
    <property type="entry name" value="Ribosomal protein L9, N-terminal domain"/>
    <property type="match status" value="1"/>
</dbReference>
<evidence type="ECO:0000256" key="4">
    <source>
        <dbReference type="ARBA" id="ARBA00022980"/>
    </source>
</evidence>
<feature type="domain" description="Ribosomal protein L9" evidence="9">
    <location>
        <begin position="68"/>
        <end position="95"/>
    </location>
</feature>
<dbReference type="GO" id="GO:0005840">
    <property type="term" value="C:ribosome"/>
    <property type="evidence" value="ECO:0007669"/>
    <property type="project" value="UniProtKB-KW"/>
</dbReference>
<dbReference type="GO" id="GO:0003735">
    <property type="term" value="F:structural constituent of ribosome"/>
    <property type="evidence" value="ECO:0007669"/>
    <property type="project" value="InterPro"/>
</dbReference>
<accession>A0AAW1RE62</accession>
<dbReference type="EMBL" id="JALJOU010000043">
    <property type="protein sequence ID" value="KAK9831994.1"/>
    <property type="molecule type" value="Genomic_DNA"/>
</dbReference>
<dbReference type="InterPro" id="IPR036791">
    <property type="entry name" value="Ribosomal_bL9_C_sf"/>
</dbReference>
<dbReference type="SUPFAM" id="SSF55658">
    <property type="entry name" value="L9 N-domain-like"/>
    <property type="match status" value="1"/>
</dbReference>
<evidence type="ECO:0000256" key="3">
    <source>
        <dbReference type="ARBA" id="ARBA00022884"/>
    </source>
</evidence>
<dbReference type="AlphaFoldDB" id="A0AAW1RE62"/>
<dbReference type="GO" id="GO:0006412">
    <property type="term" value="P:translation"/>
    <property type="evidence" value="ECO:0007669"/>
    <property type="project" value="InterPro"/>
</dbReference>
<dbReference type="GO" id="GO:1990904">
    <property type="term" value="C:ribonucleoprotein complex"/>
    <property type="evidence" value="ECO:0007669"/>
    <property type="project" value="UniProtKB-KW"/>
</dbReference>
<dbReference type="HAMAP" id="MF_00503">
    <property type="entry name" value="Ribosomal_bL9"/>
    <property type="match status" value="1"/>
</dbReference>
<evidence type="ECO:0000256" key="8">
    <source>
        <dbReference type="ARBA" id="ARBA00035427"/>
    </source>
</evidence>
<dbReference type="InterPro" id="IPR020069">
    <property type="entry name" value="Ribosomal_bL9_C"/>
</dbReference>
<dbReference type="Pfam" id="PF03948">
    <property type="entry name" value="Ribosomal_L9_C"/>
    <property type="match status" value="1"/>
</dbReference>
<keyword evidence="5" id="KW-0687">Ribonucleoprotein</keyword>
<proteinExistence type="inferred from homology"/>
<keyword evidence="4" id="KW-0689">Ribosomal protein</keyword>
<evidence type="ECO:0000259" key="9">
    <source>
        <dbReference type="PROSITE" id="PS00651"/>
    </source>
</evidence>
<reference evidence="10 11" key="1">
    <citation type="journal article" date="2024" name="Nat. Commun.">
        <title>Phylogenomics reveals the evolutionary origins of lichenization in chlorophyte algae.</title>
        <authorList>
            <person name="Puginier C."/>
            <person name="Libourel C."/>
            <person name="Otte J."/>
            <person name="Skaloud P."/>
            <person name="Haon M."/>
            <person name="Grisel S."/>
            <person name="Petersen M."/>
            <person name="Berrin J.G."/>
            <person name="Delaux P.M."/>
            <person name="Dal Grande F."/>
            <person name="Keller J."/>
        </authorList>
    </citation>
    <scope>NUCLEOTIDE SEQUENCE [LARGE SCALE GENOMIC DNA]</scope>
    <source>
        <strain evidence="10 11">SAG 245.80</strain>
    </source>
</reference>
<keyword evidence="2" id="KW-0699">rRNA-binding</keyword>
<keyword evidence="11" id="KW-1185">Reference proteome</keyword>
<evidence type="ECO:0000313" key="11">
    <source>
        <dbReference type="Proteomes" id="UP001445335"/>
    </source>
</evidence>
<evidence type="ECO:0000256" key="1">
    <source>
        <dbReference type="ARBA" id="ARBA00010605"/>
    </source>
</evidence>
<name>A0AAW1RE62_9CHLO</name>
<dbReference type="Proteomes" id="UP001445335">
    <property type="component" value="Unassembled WGS sequence"/>
</dbReference>
<comment type="caution">
    <text evidence="10">The sequence shown here is derived from an EMBL/GenBank/DDBJ whole genome shotgun (WGS) entry which is preliminary data.</text>
</comment>
<gene>
    <name evidence="10" type="ORF">WJX81_006960</name>
</gene>
<dbReference type="Gene3D" id="3.10.430.100">
    <property type="entry name" value="Ribosomal protein L9, C-terminal domain"/>
    <property type="match status" value="1"/>
</dbReference>
<comment type="similarity">
    <text evidence="1">Belongs to the bacterial ribosomal protein bL9 family.</text>
</comment>
<protein>
    <recommendedName>
        <fullName evidence="7">Large ribosomal subunit protein bL9c</fullName>
    </recommendedName>
    <alternativeName>
        <fullName evidence="8">50S ribosomal protein L9, chloroplastic</fullName>
    </alternativeName>
    <alternativeName>
        <fullName evidence="6">CL9</fullName>
    </alternativeName>
</protein>
<dbReference type="NCBIfam" id="TIGR00158">
    <property type="entry name" value="L9"/>
    <property type="match status" value="1"/>
</dbReference>
<dbReference type="InterPro" id="IPR020070">
    <property type="entry name" value="Ribosomal_bL9_N"/>
</dbReference>
<dbReference type="PROSITE" id="PS00651">
    <property type="entry name" value="RIBOSOMAL_L9"/>
    <property type="match status" value="1"/>
</dbReference>
<dbReference type="InterPro" id="IPR000244">
    <property type="entry name" value="Ribosomal_bL9"/>
</dbReference>
<dbReference type="Pfam" id="PF01281">
    <property type="entry name" value="Ribosomal_L9_N"/>
    <property type="match status" value="1"/>
</dbReference>
<dbReference type="InterPro" id="IPR009027">
    <property type="entry name" value="Ribosomal_bL9/RNase_H1_N"/>
</dbReference>
<evidence type="ECO:0000256" key="7">
    <source>
        <dbReference type="ARBA" id="ARBA00035193"/>
    </source>
</evidence>
<evidence type="ECO:0000256" key="2">
    <source>
        <dbReference type="ARBA" id="ARBA00022730"/>
    </source>
</evidence>
<evidence type="ECO:0000256" key="6">
    <source>
        <dbReference type="ARBA" id="ARBA00031047"/>
    </source>
</evidence>
<dbReference type="InterPro" id="IPR020594">
    <property type="entry name" value="Ribosomal_bL9_bac/chp"/>
</dbReference>
<evidence type="ECO:0000256" key="5">
    <source>
        <dbReference type="ARBA" id="ARBA00023274"/>
    </source>
</evidence>
<keyword evidence="3" id="KW-0694">RNA-binding</keyword>
<organism evidence="10 11">
    <name type="scientific">Elliptochloris bilobata</name>
    <dbReference type="NCBI Taxonomy" id="381761"/>
    <lineage>
        <taxon>Eukaryota</taxon>
        <taxon>Viridiplantae</taxon>
        <taxon>Chlorophyta</taxon>
        <taxon>core chlorophytes</taxon>
        <taxon>Trebouxiophyceae</taxon>
        <taxon>Trebouxiophyceae incertae sedis</taxon>
        <taxon>Elliptochloris clade</taxon>
        <taxon>Elliptochloris</taxon>
    </lineage>
</organism>
<dbReference type="PANTHER" id="PTHR21368">
    <property type="entry name" value="50S RIBOSOMAL PROTEIN L9"/>
    <property type="match status" value="1"/>
</dbReference>
<dbReference type="SUPFAM" id="SSF55653">
    <property type="entry name" value="Ribosomal protein L9 C-domain"/>
    <property type="match status" value="1"/>
</dbReference>
<sequence>MQRTLARGGGEAGCALRSFDGFRAAEGHRACTGHAAPARSRLPFVVEANKRVVKRQKVVLRKDVTGLGKSGELTKVPNGYYRNWLLPQGLAAPATQGILAGIEKDKQDVEKRERERKAKAKAMATALQTIGKFIVKKKVGEQDQIFGSVTTAEIVAAIAQQTGRELDKRDVELPEIKKVGTYDARVRLHPEVVGDFKVVVQREKNA</sequence>
<evidence type="ECO:0000313" key="10">
    <source>
        <dbReference type="EMBL" id="KAK9831994.1"/>
    </source>
</evidence>
<dbReference type="GO" id="GO:0019843">
    <property type="term" value="F:rRNA binding"/>
    <property type="evidence" value="ECO:0007669"/>
    <property type="project" value="UniProtKB-KW"/>
</dbReference>
<dbReference type="InterPro" id="IPR036935">
    <property type="entry name" value="Ribosomal_bL9_N_sf"/>
</dbReference>